<accession>A0A3E1F287</accession>
<dbReference type="EMBL" id="QURB01000001">
    <property type="protein sequence ID" value="RFC55931.1"/>
    <property type="molecule type" value="Genomic_DNA"/>
</dbReference>
<protein>
    <recommendedName>
        <fullName evidence="2">SbsA Ig-like domain-containing protein</fullName>
    </recommendedName>
</protein>
<organism evidence="3 4">
    <name type="scientific">Brumimicrobium aurantiacum</name>
    <dbReference type="NCBI Taxonomy" id="1737063"/>
    <lineage>
        <taxon>Bacteria</taxon>
        <taxon>Pseudomonadati</taxon>
        <taxon>Bacteroidota</taxon>
        <taxon>Flavobacteriia</taxon>
        <taxon>Flavobacteriales</taxon>
        <taxon>Crocinitomicaceae</taxon>
        <taxon>Brumimicrobium</taxon>
    </lineage>
</organism>
<feature type="domain" description="SbsA Ig-like" evidence="2">
    <location>
        <begin position="31"/>
        <end position="131"/>
    </location>
</feature>
<dbReference type="InterPro" id="IPR032812">
    <property type="entry name" value="SbsA_Ig"/>
</dbReference>
<dbReference type="RefSeq" id="WP_116879766.1">
    <property type="nucleotide sequence ID" value="NZ_QURB01000001.1"/>
</dbReference>
<gene>
    <name evidence="3" type="ORF">DXU93_03045</name>
</gene>
<dbReference type="OrthoDB" id="9809989at2"/>
<dbReference type="Pfam" id="PF13205">
    <property type="entry name" value="Big_5"/>
    <property type="match status" value="1"/>
</dbReference>
<proteinExistence type="predicted"/>
<reference evidence="3 4" key="1">
    <citation type="submission" date="2018-08" db="EMBL/GenBank/DDBJ databases">
        <title>The draft genome squence of Brumimicrobium sp. N62.</title>
        <authorList>
            <person name="Du Z.-J."/>
            <person name="Luo H.-R."/>
        </authorList>
    </citation>
    <scope>NUCLEOTIDE SEQUENCE [LARGE SCALE GENOMIC DNA]</scope>
    <source>
        <strain evidence="3 4">N62</strain>
    </source>
</reference>
<dbReference type="PROSITE" id="PS51257">
    <property type="entry name" value="PROKAR_LIPOPROTEIN"/>
    <property type="match status" value="1"/>
</dbReference>
<evidence type="ECO:0000256" key="1">
    <source>
        <dbReference type="ARBA" id="ARBA00022729"/>
    </source>
</evidence>
<comment type="caution">
    <text evidence="3">The sequence shown here is derived from an EMBL/GenBank/DDBJ whole genome shotgun (WGS) entry which is preliminary data.</text>
</comment>
<dbReference type="AlphaFoldDB" id="A0A3E1F287"/>
<keyword evidence="1" id="KW-0732">Signal</keyword>
<evidence type="ECO:0000313" key="4">
    <source>
        <dbReference type="Proteomes" id="UP000257127"/>
    </source>
</evidence>
<dbReference type="Proteomes" id="UP000257127">
    <property type="component" value="Unassembled WGS sequence"/>
</dbReference>
<keyword evidence="4" id="KW-1185">Reference proteome</keyword>
<name>A0A3E1F287_9FLAO</name>
<evidence type="ECO:0000313" key="3">
    <source>
        <dbReference type="EMBL" id="RFC55931.1"/>
    </source>
</evidence>
<evidence type="ECO:0000259" key="2">
    <source>
        <dbReference type="Pfam" id="PF13205"/>
    </source>
</evidence>
<sequence length="546" mass="62108">MARFNFIILLLSIYLVSGCGQVGTITGGPVDVTAPRVITDKVQPPNASTEIYPESILIPFDEFISFNKPAENIRVTPDDVKLDYKIKGKSVELKVESGEWKPNTTYTIYLNRAVKDITEQNDSIISYVFSTGEFIDSLQTGVQVNDAYTGKPVTDVTVGLFTERVKSDTSKIEPRYYASTNDKGIAIFRYIKDTTFYLYAFEDENLNNRIDATEKRAALFDPVKLDTLFETGPIIRLMPTRNEALTIQSNEALPTATWGIGFSRELRENESFEFLPVEPLQIIWNEDKDSLSAFYGQTDQSGVFSGILKADDKNDTIIKRFFFKNEDDLALKLTDNIINNSLWANDTLKLKSNEPFKSFDQSMVSFKAIAEDDTVQKKLDYELVDISPIEKALVFDKRKIDEVFLTIPPHAVSGINYPLKDSVEIDFSPQKDKETGVMIVEFDTIPEYGILVVENKEHNFKQELVFDGVEKVSHRIEYLQPGSYSFYYIYDENKDGEWTTGSIFDGVEAEKVAWFTTKSTIRANWEVKTVIPIKLVKNDEKEQSTE</sequence>